<dbReference type="GO" id="GO:0006310">
    <property type="term" value="P:DNA recombination"/>
    <property type="evidence" value="ECO:0007669"/>
    <property type="project" value="UniProtKB-KW"/>
</dbReference>
<reference evidence="11" key="1">
    <citation type="journal article" date="2013" name="Nature">
        <title>Pan genome of the phytoplankton Emiliania underpins its global distribution.</title>
        <authorList>
            <person name="Read B.A."/>
            <person name="Kegel J."/>
            <person name="Klute M.J."/>
            <person name="Kuo A."/>
            <person name="Lefebvre S.C."/>
            <person name="Maumus F."/>
            <person name="Mayer C."/>
            <person name="Miller J."/>
            <person name="Monier A."/>
            <person name="Salamov A."/>
            <person name="Young J."/>
            <person name="Aguilar M."/>
            <person name="Claverie J.M."/>
            <person name="Frickenhaus S."/>
            <person name="Gonzalez K."/>
            <person name="Herman E.K."/>
            <person name="Lin Y.C."/>
            <person name="Napier J."/>
            <person name="Ogata H."/>
            <person name="Sarno A.F."/>
            <person name="Shmutz J."/>
            <person name="Schroeder D."/>
            <person name="de Vargas C."/>
            <person name="Verret F."/>
            <person name="von Dassow P."/>
            <person name="Valentin K."/>
            <person name="Van de Peer Y."/>
            <person name="Wheeler G."/>
            <person name="Dacks J.B."/>
            <person name="Delwiche C.F."/>
            <person name="Dyhrman S.T."/>
            <person name="Glockner G."/>
            <person name="John U."/>
            <person name="Richards T."/>
            <person name="Worden A.Z."/>
            <person name="Zhang X."/>
            <person name="Grigoriev I.V."/>
            <person name="Allen A.E."/>
            <person name="Bidle K."/>
            <person name="Borodovsky M."/>
            <person name="Bowler C."/>
            <person name="Brownlee C."/>
            <person name="Cock J.M."/>
            <person name="Elias M."/>
            <person name="Gladyshev V.N."/>
            <person name="Groth M."/>
            <person name="Guda C."/>
            <person name="Hadaegh A."/>
            <person name="Iglesias-Rodriguez M.D."/>
            <person name="Jenkins J."/>
            <person name="Jones B.M."/>
            <person name="Lawson T."/>
            <person name="Leese F."/>
            <person name="Lindquist E."/>
            <person name="Lobanov A."/>
            <person name="Lomsadze A."/>
            <person name="Malik S.B."/>
            <person name="Marsh M.E."/>
            <person name="Mackinder L."/>
            <person name="Mock T."/>
            <person name="Mueller-Roeber B."/>
            <person name="Pagarete A."/>
            <person name="Parker M."/>
            <person name="Probert I."/>
            <person name="Quesneville H."/>
            <person name="Raines C."/>
            <person name="Rensing S.A."/>
            <person name="Riano-Pachon D.M."/>
            <person name="Richier S."/>
            <person name="Rokitta S."/>
            <person name="Shiraiwa Y."/>
            <person name="Soanes D.M."/>
            <person name="van der Giezen M."/>
            <person name="Wahlund T.M."/>
            <person name="Williams B."/>
            <person name="Wilson W."/>
            <person name="Wolfe G."/>
            <person name="Wurch L.L."/>
        </authorList>
    </citation>
    <scope>NUCLEOTIDE SEQUENCE</scope>
</reference>
<protein>
    <recommendedName>
        <fullName evidence="12">DNA ligase IV</fullName>
    </recommendedName>
</protein>
<keyword evidence="4" id="KW-0460">Magnesium</keyword>
<dbReference type="GO" id="GO:0005524">
    <property type="term" value="F:ATP binding"/>
    <property type="evidence" value="ECO:0007669"/>
    <property type="project" value="InterPro"/>
</dbReference>
<evidence type="ECO:0000259" key="8">
    <source>
        <dbReference type="PROSITE" id="PS50160"/>
    </source>
</evidence>
<dbReference type="PROSITE" id="PS50172">
    <property type="entry name" value="BRCT"/>
    <property type="match status" value="2"/>
</dbReference>
<evidence type="ECO:0000256" key="6">
    <source>
        <dbReference type="ARBA" id="ARBA00023204"/>
    </source>
</evidence>
<dbReference type="InterPro" id="IPR012310">
    <property type="entry name" value="DNA_ligase_ATP-dep_cent"/>
</dbReference>
<keyword evidence="1" id="KW-0436">Ligase</keyword>
<evidence type="ECO:0000313" key="10">
    <source>
        <dbReference type="EnsemblProtists" id="EOD37842"/>
    </source>
</evidence>
<dbReference type="GO" id="GO:0006297">
    <property type="term" value="P:nucleotide-excision repair, DNA gap filling"/>
    <property type="evidence" value="ECO:0007669"/>
    <property type="project" value="TreeGrafter"/>
</dbReference>
<feature type="domain" description="BRCT" evidence="9">
    <location>
        <begin position="517"/>
        <end position="603"/>
    </location>
</feature>
<evidence type="ECO:0000259" key="9">
    <source>
        <dbReference type="PROSITE" id="PS50172"/>
    </source>
</evidence>
<dbReference type="Gene3D" id="2.40.50.140">
    <property type="entry name" value="Nucleic acid-binding proteins"/>
    <property type="match status" value="1"/>
</dbReference>
<dbReference type="KEGG" id="ehx:EMIHUDRAFT_454811"/>
<keyword evidence="11" id="KW-1185">Reference proteome</keyword>
<dbReference type="PANTHER" id="PTHR45997">
    <property type="entry name" value="DNA LIGASE 4"/>
    <property type="match status" value="1"/>
</dbReference>
<dbReference type="HOGENOM" id="CLU_377414_0_0_1"/>
<dbReference type="InterPro" id="IPR012340">
    <property type="entry name" value="NA-bd_OB-fold"/>
</dbReference>
<dbReference type="OMA" id="WARVERN"/>
<proteinExistence type="predicted"/>
<dbReference type="EnsemblProtists" id="EOD37842">
    <property type="protein sequence ID" value="EOD37842"/>
    <property type="gene ID" value="EMIHUDRAFT_454811"/>
</dbReference>
<keyword evidence="6" id="KW-0234">DNA repair</keyword>
<keyword evidence="5" id="KW-0233">DNA recombination</keyword>
<dbReference type="AlphaFoldDB" id="A0A0D3KQ07"/>
<keyword evidence="2" id="KW-0479">Metal-binding</keyword>
<organism evidence="10 11">
    <name type="scientific">Emiliania huxleyi (strain CCMP1516)</name>
    <dbReference type="NCBI Taxonomy" id="280463"/>
    <lineage>
        <taxon>Eukaryota</taxon>
        <taxon>Haptista</taxon>
        <taxon>Haptophyta</taxon>
        <taxon>Prymnesiophyceae</taxon>
        <taxon>Isochrysidales</taxon>
        <taxon>Noelaerhabdaceae</taxon>
        <taxon>Emiliania</taxon>
    </lineage>
</organism>
<dbReference type="SUPFAM" id="SSF52113">
    <property type="entry name" value="BRCT domain"/>
    <property type="match status" value="1"/>
</dbReference>
<dbReference type="Pfam" id="PF04679">
    <property type="entry name" value="DNA_ligase_A_C"/>
    <property type="match status" value="1"/>
</dbReference>
<evidence type="ECO:0000256" key="1">
    <source>
        <dbReference type="ARBA" id="ARBA00022598"/>
    </source>
</evidence>
<evidence type="ECO:0000256" key="2">
    <source>
        <dbReference type="ARBA" id="ARBA00022723"/>
    </source>
</evidence>
<dbReference type="GO" id="GO:0003910">
    <property type="term" value="F:DNA ligase (ATP) activity"/>
    <property type="evidence" value="ECO:0007669"/>
    <property type="project" value="InterPro"/>
</dbReference>
<dbReference type="CDD" id="cd07903">
    <property type="entry name" value="Adenylation_DNA_ligase_IV"/>
    <property type="match status" value="1"/>
</dbReference>
<dbReference type="GeneID" id="17283112"/>
<dbReference type="Gene3D" id="3.40.50.10190">
    <property type="entry name" value="BRCT domain"/>
    <property type="match status" value="2"/>
</dbReference>
<dbReference type="eggNOG" id="KOG0966">
    <property type="taxonomic scope" value="Eukaryota"/>
</dbReference>
<feature type="domain" description="ATP-dependent DNA ligase family profile" evidence="8">
    <location>
        <begin position="198"/>
        <end position="330"/>
    </location>
</feature>
<dbReference type="InterPro" id="IPR036420">
    <property type="entry name" value="BRCT_dom_sf"/>
</dbReference>
<evidence type="ECO:0000256" key="7">
    <source>
        <dbReference type="SAM" id="MobiDB-lite"/>
    </source>
</evidence>
<dbReference type="PROSITE" id="PS50160">
    <property type="entry name" value="DNA_LIGASE_A3"/>
    <property type="match status" value="1"/>
</dbReference>
<name>A0A0D3KQ07_EMIH1</name>
<evidence type="ECO:0008006" key="12">
    <source>
        <dbReference type="Google" id="ProtNLM"/>
    </source>
</evidence>
<evidence type="ECO:0000256" key="5">
    <source>
        <dbReference type="ARBA" id="ARBA00023172"/>
    </source>
</evidence>
<dbReference type="GO" id="GO:0032807">
    <property type="term" value="C:DNA ligase IV complex"/>
    <property type="evidence" value="ECO:0007669"/>
    <property type="project" value="TreeGrafter"/>
</dbReference>
<dbReference type="Pfam" id="PF01068">
    <property type="entry name" value="DNA_ligase_A_M"/>
    <property type="match status" value="1"/>
</dbReference>
<dbReference type="STRING" id="2903.R1DRT6"/>
<keyword evidence="3" id="KW-0227">DNA damage</keyword>
<feature type="region of interest" description="Disordered" evidence="7">
    <location>
        <begin position="88"/>
        <end position="107"/>
    </location>
</feature>
<evidence type="ECO:0000256" key="3">
    <source>
        <dbReference type="ARBA" id="ARBA00022763"/>
    </source>
</evidence>
<dbReference type="CDD" id="cd00027">
    <property type="entry name" value="BRCT"/>
    <property type="match status" value="1"/>
</dbReference>
<dbReference type="InterPro" id="IPR029710">
    <property type="entry name" value="LIG4"/>
</dbReference>
<reference evidence="10" key="2">
    <citation type="submission" date="2024-10" db="UniProtKB">
        <authorList>
            <consortium name="EnsemblProtists"/>
        </authorList>
    </citation>
    <scope>IDENTIFICATION</scope>
</reference>
<dbReference type="InterPro" id="IPR044125">
    <property type="entry name" value="Adenylation_DNA_ligase_IV"/>
</dbReference>
<sequence>MHTRLTALEQKWEATIFKEYHPDAEEQYNSICDMEAMCTECEDRDARLDVIDIQLFHALNPKSCNRTTWEQVPKIMGKQGDFVAEGKLDGERSSVGGSGRGAGDAEARWRQRSANYELGKSGSGGGGFRAEWWSRSRKDASHLYGESMEDVLCECVREDVTSLLLDGEMMVVDLETGRYLPFGENRSLKDFGTSMRHCFVAFDLLLYNGRSMTGATLAERSELLRKAVRTKQHALTLIERFEVGERGAGATTAVMRQLDVMMSRGLEGVVFKSLSSKYDPGSRDKSWIKLKPDFVDGMGDTLDLLILGGYYGEGRRRSGAVSTFLMGVRAPPEAAKRVGGAAHPLFYPFCKVGTGYSLPQLRELRERLMPVSHEWKNSRRPAHLCHWEPSKRDDIPDYWFEPEASVVLELTAFEIITPSESFLPANYTLRFPRVKRVRYDKGWEGAETFERVVELFKECDGRLSANKRRAEEIAASRASAGPAAKKRAAGVAPTVGVPWHLKLSADLANTAVECYALDGVVAVVKGTLSRRPGVETQIKRLGGKVHKNMTSLTTHLVDAPGAEVLAEVERARRGGGSFEVVTAAWVDECSRVHARVTLEPRYVRHVSEATREQIEAIMDEWGDNYTIAADPESLVDSMRLVREQRSAGGNCGDSPLAREAHVADALRDLDDETAVALRTRYAMLRGVVAYVPRGSVALRLRLRLLGAQTVDEPSADSTHAVLSASTSADERQRLRDKFTEDRVRDGRPSCGRHIVSDRWLAECERRGQREPEAQEDAWFGDRVGIRDRAL</sequence>
<dbReference type="CDD" id="cd07968">
    <property type="entry name" value="OBF_DNA_ligase_IV"/>
    <property type="match status" value="1"/>
</dbReference>
<dbReference type="GO" id="GO:0046872">
    <property type="term" value="F:metal ion binding"/>
    <property type="evidence" value="ECO:0007669"/>
    <property type="project" value="UniProtKB-KW"/>
</dbReference>
<dbReference type="Proteomes" id="UP000013827">
    <property type="component" value="Unassembled WGS sequence"/>
</dbReference>
<dbReference type="InterPro" id="IPR001357">
    <property type="entry name" value="BRCT_dom"/>
</dbReference>
<evidence type="ECO:0000313" key="11">
    <source>
        <dbReference type="Proteomes" id="UP000013827"/>
    </source>
</evidence>
<dbReference type="InterPro" id="IPR012309">
    <property type="entry name" value="DNA_ligase_ATP-dep_C"/>
</dbReference>
<dbReference type="PANTHER" id="PTHR45997:SF1">
    <property type="entry name" value="DNA LIGASE 4"/>
    <property type="match status" value="1"/>
</dbReference>
<accession>A0A0D3KQ07</accession>
<dbReference type="Gene3D" id="3.30.470.30">
    <property type="entry name" value="DNA ligase/mRNA capping enzyme"/>
    <property type="match status" value="1"/>
</dbReference>
<dbReference type="GO" id="GO:0003677">
    <property type="term" value="F:DNA binding"/>
    <property type="evidence" value="ECO:0007669"/>
    <property type="project" value="InterPro"/>
</dbReference>
<evidence type="ECO:0000256" key="4">
    <source>
        <dbReference type="ARBA" id="ARBA00022842"/>
    </source>
</evidence>
<dbReference type="RefSeq" id="XP_005790271.1">
    <property type="nucleotide sequence ID" value="XM_005790214.1"/>
</dbReference>
<dbReference type="GO" id="GO:0006303">
    <property type="term" value="P:double-strand break repair via nonhomologous end joining"/>
    <property type="evidence" value="ECO:0007669"/>
    <property type="project" value="TreeGrafter"/>
</dbReference>
<dbReference type="SUPFAM" id="SSF50249">
    <property type="entry name" value="Nucleic acid-binding proteins"/>
    <property type="match status" value="1"/>
</dbReference>
<feature type="domain" description="BRCT" evidence="9">
    <location>
        <begin position="679"/>
        <end position="768"/>
    </location>
</feature>
<dbReference type="PaxDb" id="2903-EOD37842"/>
<dbReference type="SUPFAM" id="SSF56091">
    <property type="entry name" value="DNA ligase/mRNA capping enzyme, catalytic domain"/>
    <property type="match status" value="1"/>
</dbReference>